<protein>
    <submittedName>
        <fullName evidence="2">Uncharacterized protein</fullName>
    </submittedName>
</protein>
<reference evidence="2" key="2">
    <citation type="submission" date="2019-04" db="EMBL/GenBank/DDBJ databases">
        <authorList>
            <person name="Zou H."/>
        </authorList>
    </citation>
    <scope>NUCLEOTIDE SEQUENCE</scope>
    <source>
        <strain evidence="2">2015oxa</strain>
    </source>
</reference>
<comment type="caution">
    <text evidence="2">The sequence shown here is derived from an EMBL/GenBank/DDBJ whole genome shotgun (WGS) entry which is preliminary data.</text>
</comment>
<name>A0A1E3UYA7_9GAMM</name>
<organism evidence="2">
    <name type="scientific">Shewanella xiamenensis</name>
    <dbReference type="NCBI Taxonomy" id="332186"/>
    <lineage>
        <taxon>Bacteria</taxon>
        <taxon>Pseudomonadati</taxon>
        <taxon>Pseudomonadota</taxon>
        <taxon>Gammaproteobacteria</taxon>
        <taxon>Alteromonadales</taxon>
        <taxon>Shewanellaceae</taxon>
        <taxon>Shewanella</taxon>
    </lineage>
</organism>
<dbReference type="OrthoDB" id="6272688at2"/>
<reference evidence="2" key="1">
    <citation type="journal article" date="2019" name="Int J Environ Res Public Health">
        <title>Characterization of Chromosome-Mediated BlaOXA-894 in Shewanella xiamenensis Isolated from Pig Wastewater.</title>
        <authorList>
            <person name="Zou H."/>
            <person name="Zhou Z."/>
            <person name="Xia H."/>
            <person name="Zhao Q."/>
            <person name="Li X."/>
        </authorList>
    </citation>
    <scope>NUCLEOTIDE SEQUENCE</scope>
    <source>
        <strain evidence="2">2015oxa</strain>
    </source>
</reference>
<evidence type="ECO:0000313" key="2">
    <source>
        <dbReference type="EMBL" id="MDG5898565.1"/>
    </source>
</evidence>
<dbReference type="EMBL" id="SUNE01000001">
    <property type="protein sequence ID" value="MDG5898565.1"/>
    <property type="molecule type" value="Genomic_DNA"/>
</dbReference>
<accession>A0A1E3UYA7</accession>
<dbReference type="Proteomes" id="UP001152518">
    <property type="component" value="Unassembled WGS sequence"/>
</dbReference>
<dbReference type="AlphaFoldDB" id="A0A1E3UYA7"/>
<gene>
    <name evidence="2" type="ORF">E2650_01320</name>
</gene>
<sequence length="65" mass="7114">MNFVLRSLLLLGSLVWLIYSGKQLLALGIFHNPSLVIDHLTLTLQALVAAIIFKSALGSKKSDSY</sequence>
<dbReference type="RefSeq" id="WP_037427612.1">
    <property type="nucleotide sequence ID" value="NZ_AP025014.1"/>
</dbReference>
<evidence type="ECO:0000256" key="1">
    <source>
        <dbReference type="SAM" id="Phobius"/>
    </source>
</evidence>
<keyword evidence="1" id="KW-1133">Transmembrane helix</keyword>
<proteinExistence type="predicted"/>
<keyword evidence="1" id="KW-0812">Transmembrane</keyword>
<feature type="transmembrane region" description="Helical" evidence="1">
    <location>
        <begin position="36"/>
        <end position="57"/>
    </location>
</feature>
<keyword evidence="1" id="KW-0472">Membrane</keyword>